<dbReference type="PANTHER" id="PTHR10855">
    <property type="entry name" value="26S PROTEASOME NON-ATPASE REGULATORY SUBUNIT 12/COP9 SIGNALOSOME COMPLEX SUBUNIT 4"/>
    <property type="match status" value="1"/>
</dbReference>
<evidence type="ECO:0000256" key="1">
    <source>
        <dbReference type="ARBA" id="ARBA00006397"/>
    </source>
</evidence>
<evidence type="ECO:0000256" key="2">
    <source>
        <dbReference type="ARBA" id="ARBA00022942"/>
    </source>
</evidence>
<reference evidence="4 5" key="1">
    <citation type="journal article" date="2023" name="Commun. Biol.">
        <title>Genome analysis of Parmales, the sister group of diatoms, reveals the evolutionary specialization of diatoms from phago-mixotrophs to photoautotrophs.</title>
        <authorList>
            <person name="Ban H."/>
            <person name="Sato S."/>
            <person name="Yoshikawa S."/>
            <person name="Yamada K."/>
            <person name="Nakamura Y."/>
            <person name="Ichinomiya M."/>
            <person name="Sato N."/>
            <person name="Blanc-Mathieu R."/>
            <person name="Endo H."/>
            <person name="Kuwata A."/>
            <person name="Ogata H."/>
        </authorList>
    </citation>
    <scope>NUCLEOTIDE SEQUENCE [LARGE SCALE GENOMIC DNA]</scope>
</reference>
<dbReference type="InterPro" id="IPR000717">
    <property type="entry name" value="PCI_dom"/>
</dbReference>
<dbReference type="PROSITE" id="PS50250">
    <property type="entry name" value="PCI"/>
    <property type="match status" value="1"/>
</dbReference>
<dbReference type="InterPro" id="IPR040896">
    <property type="entry name" value="RPN5_C"/>
</dbReference>
<evidence type="ECO:0000259" key="3">
    <source>
        <dbReference type="PROSITE" id="PS50250"/>
    </source>
</evidence>
<comment type="caution">
    <text evidence="4">The sequence shown here is derived from an EMBL/GenBank/DDBJ whole genome shotgun (WGS) entry which is preliminary data.</text>
</comment>
<accession>A0ABQ6M676</accession>
<dbReference type="Pfam" id="PF01399">
    <property type="entry name" value="PCI"/>
    <property type="match status" value="1"/>
</dbReference>
<feature type="domain" description="PCI" evidence="3">
    <location>
        <begin position="235"/>
        <end position="405"/>
    </location>
</feature>
<proteinExistence type="inferred from homology"/>
<evidence type="ECO:0000313" key="5">
    <source>
        <dbReference type="Proteomes" id="UP001165060"/>
    </source>
</evidence>
<keyword evidence="2" id="KW-0647">Proteasome</keyword>
<dbReference type="Gene3D" id="1.10.10.10">
    <property type="entry name" value="Winged helix-like DNA-binding domain superfamily/Winged helix DNA-binding domain"/>
    <property type="match status" value="1"/>
</dbReference>
<name>A0ABQ6M676_9STRA</name>
<comment type="similarity">
    <text evidence="1">Belongs to the proteasome subunit p55 family.</text>
</comment>
<dbReference type="InterPro" id="IPR036388">
    <property type="entry name" value="WH-like_DNA-bd_sf"/>
</dbReference>
<keyword evidence="5" id="KW-1185">Reference proteome</keyword>
<sequence length="437" mass="48792">MNDGQLEEKTDLTAEATAKISQSESLASSAGGLGPAIDLLMSLEKQCRVGNDLENLKRAVTKAVVLCKEAGDYEKLIETLNFVNKRRSQKNGAITAIVKEAMTYIDSSPSPELKKDLVVCLRDITDGKIYIEAERASLTMTLAMMLEAAGEVNEAADTLQEVHVETFGSLSKKEKVEFILEQTRLVLAKKDFVRAYIVSQKINKKVFAEEGFAELKIRFYTLMGEYFRTQKDAFSLCDCYHEIYNTPVVKADEAQMKAALEATVLFLVLSPYSPEQQDMLHRLSADDATSQIESLKKTLKLFTTNEIIAFPFPEQHELLALPVAAEGGADLLAHWKEMMHTRVVQHNIRVAAAYYKRIQGKRLASLLGLSSDELEKQVSNMVSEGDIYAKIDRPADIIRFAKPKTADEVLGDWSSDIHTLLNLVEDTTHAINKEMMV</sequence>
<gene>
    <name evidence="4" type="ORF">TeGR_g14009</name>
</gene>
<dbReference type="PANTHER" id="PTHR10855:SF1">
    <property type="entry name" value="26S PROTEASOME NON-ATPASE REGULATORY SUBUNIT 12"/>
    <property type="match status" value="1"/>
</dbReference>
<protein>
    <recommendedName>
        <fullName evidence="3">PCI domain-containing protein</fullName>
    </recommendedName>
</protein>
<dbReference type="InterPro" id="IPR040134">
    <property type="entry name" value="PSMD12/CSN4"/>
</dbReference>
<dbReference type="InterPro" id="IPR054559">
    <property type="entry name" value="PSMD12-CSN4-like_N"/>
</dbReference>
<dbReference type="Pfam" id="PF22241">
    <property type="entry name" value="PSMD12-CSN4_N"/>
    <property type="match status" value="1"/>
</dbReference>
<organism evidence="4 5">
    <name type="scientific">Tetraparma gracilis</name>
    <dbReference type="NCBI Taxonomy" id="2962635"/>
    <lineage>
        <taxon>Eukaryota</taxon>
        <taxon>Sar</taxon>
        <taxon>Stramenopiles</taxon>
        <taxon>Ochrophyta</taxon>
        <taxon>Bolidophyceae</taxon>
        <taxon>Parmales</taxon>
        <taxon>Triparmaceae</taxon>
        <taxon>Tetraparma</taxon>
    </lineage>
</organism>
<evidence type="ECO:0000313" key="4">
    <source>
        <dbReference type="EMBL" id="GMI20331.1"/>
    </source>
</evidence>
<dbReference type="Proteomes" id="UP001165060">
    <property type="component" value="Unassembled WGS sequence"/>
</dbReference>
<dbReference type="Pfam" id="PF18098">
    <property type="entry name" value="RPN5_C"/>
    <property type="match status" value="1"/>
</dbReference>
<dbReference type="EMBL" id="BRYB01002483">
    <property type="protein sequence ID" value="GMI20331.1"/>
    <property type="molecule type" value="Genomic_DNA"/>
</dbReference>
<dbReference type="InterPro" id="IPR036390">
    <property type="entry name" value="WH_DNA-bd_sf"/>
</dbReference>
<dbReference type="SMART" id="SM00088">
    <property type="entry name" value="PINT"/>
    <property type="match status" value="1"/>
</dbReference>
<dbReference type="SUPFAM" id="SSF46785">
    <property type="entry name" value="Winged helix' DNA-binding domain"/>
    <property type="match status" value="1"/>
</dbReference>